<feature type="chain" id="PRO_5002671232" description="Lipoprotein" evidence="1">
    <location>
        <begin position="24"/>
        <end position="378"/>
    </location>
</feature>
<sequence>MSRTFKKAVVCTVLLSVTGFSVASGCPAVMDSAWQAGLTAAQSSIAVAIQGMAQGISVARALNLERIMGSIRVLNAQISASSNKSSQMNLSAKQASANLAVEISNRKAVMQAIADYSPETGQGFDPCGEGQRSKNIATALGEAATDMQEKVVREIDSAPGRFVADPSTVVAQRMQLAKSTYCTADEARAGLCAAPGQLAGKDVDGANFFTSVQAGSGLDNAKSALLNNMFGTPDIALNKSTAALPAGQAYMEQKRSKDAVASVAQASLKTIQSYTAARGGSGSDTQSVLDAVSSKIDTYAGGANYDAWAQTLASQSQRGLLVVFAKMLSTDLYLTYLNYQSGEREEAIAAARLALHASDMPTGDVALQNAAARPKVVQ</sequence>
<protein>
    <recommendedName>
        <fullName evidence="4">Lipoprotein</fullName>
    </recommendedName>
</protein>
<dbReference type="KEGG" id="bvi:Bcep1808_7325"/>
<dbReference type="AlphaFoldDB" id="A4JV99"/>
<geneLocation type="plasmid" evidence="2 3">
    <name>pBVIE03</name>
</geneLocation>
<keyword evidence="1" id="KW-0732">Signal</keyword>
<accession>A4JV99</accession>
<keyword evidence="2" id="KW-0614">Plasmid</keyword>
<evidence type="ECO:0008006" key="4">
    <source>
        <dbReference type="Google" id="ProtNLM"/>
    </source>
</evidence>
<evidence type="ECO:0000313" key="2">
    <source>
        <dbReference type="EMBL" id="ABO60202.1"/>
    </source>
</evidence>
<name>A4JV99_BURVG</name>
<feature type="signal peptide" evidence="1">
    <location>
        <begin position="1"/>
        <end position="23"/>
    </location>
</feature>
<dbReference type="PROSITE" id="PS51257">
    <property type="entry name" value="PROKAR_LIPOPROTEIN"/>
    <property type="match status" value="1"/>
</dbReference>
<dbReference type="EMBL" id="CP000619">
    <property type="protein sequence ID" value="ABO60202.1"/>
    <property type="molecule type" value="Genomic_DNA"/>
</dbReference>
<evidence type="ECO:0000256" key="1">
    <source>
        <dbReference type="SAM" id="SignalP"/>
    </source>
</evidence>
<gene>
    <name evidence="2" type="ordered locus">Bcep1808_7325</name>
</gene>
<organism evidence="2 3">
    <name type="scientific">Burkholderia vietnamiensis (strain G4 / LMG 22486)</name>
    <name type="common">Burkholderia cepacia (strain R1808)</name>
    <dbReference type="NCBI Taxonomy" id="269482"/>
    <lineage>
        <taxon>Bacteria</taxon>
        <taxon>Pseudomonadati</taxon>
        <taxon>Pseudomonadota</taxon>
        <taxon>Betaproteobacteria</taxon>
        <taxon>Burkholderiales</taxon>
        <taxon>Burkholderiaceae</taxon>
        <taxon>Burkholderia</taxon>
        <taxon>Burkholderia cepacia complex</taxon>
    </lineage>
</organism>
<dbReference type="Proteomes" id="UP000002287">
    <property type="component" value="Plasmid pBVIE03"/>
</dbReference>
<proteinExistence type="predicted"/>
<evidence type="ECO:0000313" key="3">
    <source>
        <dbReference type="Proteomes" id="UP000002287"/>
    </source>
</evidence>
<reference evidence="2 3" key="1">
    <citation type="submission" date="2007-03" db="EMBL/GenBank/DDBJ databases">
        <title>Complete sequence of plasmid pBVIE03 of Burkholderia vietnamiensis G4.</title>
        <authorList>
            <consortium name="US DOE Joint Genome Institute"/>
            <person name="Copeland A."/>
            <person name="Lucas S."/>
            <person name="Lapidus A."/>
            <person name="Barry K."/>
            <person name="Detter J.C."/>
            <person name="Glavina del Rio T."/>
            <person name="Hammon N."/>
            <person name="Israni S."/>
            <person name="Dalin E."/>
            <person name="Tice H."/>
            <person name="Pitluck S."/>
            <person name="Chain P."/>
            <person name="Malfatti S."/>
            <person name="Shin M."/>
            <person name="Vergez L."/>
            <person name="Schmutz J."/>
            <person name="Larimer F."/>
            <person name="Land M."/>
            <person name="Hauser L."/>
            <person name="Kyrpides N."/>
            <person name="Tiedje J."/>
            <person name="Richardson P."/>
        </authorList>
    </citation>
    <scope>NUCLEOTIDE SEQUENCE [LARGE SCALE GENOMIC DNA]</scope>
    <source>
        <strain evidence="3">G4 / LMG 22486</strain>
        <plasmid evidence="2 3">pBVIE03</plasmid>
    </source>
</reference>
<dbReference type="HOGENOM" id="CLU_730917_0_0_4"/>